<proteinExistence type="predicted"/>
<protein>
    <submittedName>
        <fullName evidence="1">Uncharacterized protein</fullName>
    </submittedName>
</protein>
<accession>A0A0D0BY02</accession>
<evidence type="ECO:0000313" key="2">
    <source>
        <dbReference type="Proteomes" id="UP000054538"/>
    </source>
</evidence>
<reference evidence="1 2" key="1">
    <citation type="submission" date="2014-04" db="EMBL/GenBank/DDBJ databases">
        <authorList>
            <consortium name="DOE Joint Genome Institute"/>
            <person name="Kuo A."/>
            <person name="Kohler A."/>
            <person name="Jargeat P."/>
            <person name="Nagy L.G."/>
            <person name="Floudas D."/>
            <person name="Copeland A."/>
            <person name="Barry K.W."/>
            <person name="Cichocki N."/>
            <person name="Veneault-Fourrey C."/>
            <person name="LaButti K."/>
            <person name="Lindquist E.A."/>
            <person name="Lipzen A."/>
            <person name="Lundell T."/>
            <person name="Morin E."/>
            <person name="Murat C."/>
            <person name="Sun H."/>
            <person name="Tunlid A."/>
            <person name="Henrissat B."/>
            <person name="Grigoriev I.V."/>
            <person name="Hibbett D.S."/>
            <person name="Martin F."/>
            <person name="Nordberg H.P."/>
            <person name="Cantor M.N."/>
            <person name="Hua S.X."/>
        </authorList>
    </citation>
    <scope>NUCLEOTIDE SEQUENCE [LARGE SCALE GENOMIC DNA]</scope>
    <source>
        <strain evidence="1 2">Ve08.2h10</strain>
    </source>
</reference>
<evidence type="ECO:0000313" key="1">
    <source>
        <dbReference type="EMBL" id="KIK76047.1"/>
    </source>
</evidence>
<dbReference type="HOGENOM" id="CLU_2638774_0_0_1"/>
<dbReference type="Proteomes" id="UP000054538">
    <property type="component" value="Unassembled WGS sequence"/>
</dbReference>
<keyword evidence="2" id="KW-1185">Reference proteome</keyword>
<name>A0A0D0BY02_9AGAM</name>
<reference evidence="2" key="2">
    <citation type="submission" date="2015-01" db="EMBL/GenBank/DDBJ databases">
        <title>Evolutionary Origins and Diversification of the Mycorrhizal Mutualists.</title>
        <authorList>
            <consortium name="DOE Joint Genome Institute"/>
            <consortium name="Mycorrhizal Genomics Consortium"/>
            <person name="Kohler A."/>
            <person name="Kuo A."/>
            <person name="Nagy L.G."/>
            <person name="Floudas D."/>
            <person name="Copeland A."/>
            <person name="Barry K.W."/>
            <person name="Cichocki N."/>
            <person name="Veneault-Fourrey C."/>
            <person name="LaButti K."/>
            <person name="Lindquist E.A."/>
            <person name="Lipzen A."/>
            <person name="Lundell T."/>
            <person name="Morin E."/>
            <person name="Murat C."/>
            <person name="Riley R."/>
            <person name="Ohm R."/>
            <person name="Sun H."/>
            <person name="Tunlid A."/>
            <person name="Henrissat B."/>
            <person name="Grigoriev I.V."/>
            <person name="Hibbett D.S."/>
            <person name="Martin F."/>
        </authorList>
    </citation>
    <scope>NUCLEOTIDE SEQUENCE [LARGE SCALE GENOMIC DNA]</scope>
    <source>
        <strain evidence="2">Ve08.2h10</strain>
    </source>
</reference>
<dbReference type="AlphaFoldDB" id="A0A0D0BY02"/>
<sequence>MISVYLGILLPKCMLCKVVMYSDTRFTSPTTAEYSTKSCRSFSFGPLSVKVQPGVTVFSWNGRNSLVGYPHVILHDV</sequence>
<organism evidence="1 2">
    <name type="scientific">Paxillus rubicundulus Ve08.2h10</name>
    <dbReference type="NCBI Taxonomy" id="930991"/>
    <lineage>
        <taxon>Eukaryota</taxon>
        <taxon>Fungi</taxon>
        <taxon>Dikarya</taxon>
        <taxon>Basidiomycota</taxon>
        <taxon>Agaricomycotina</taxon>
        <taxon>Agaricomycetes</taxon>
        <taxon>Agaricomycetidae</taxon>
        <taxon>Boletales</taxon>
        <taxon>Paxilineae</taxon>
        <taxon>Paxillaceae</taxon>
        <taxon>Paxillus</taxon>
    </lineage>
</organism>
<gene>
    <name evidence="1" type="ORF">PAXRUDRAFT_451535</name>
</gene>
<dbReference type="InParanoid" id="A0A0D0BY02"/>
<dbReference type="EMBL" id="KN827702">
    <property type="protein sequence ID" value="KIK76047.1"/>
    <property type="molecule type" value="Genomic_DNA"/>
</dbReference>